<name>A0A6A7VWY4_9BACT</name>
<protein>
    <submittedName>
        <fullName evidence="1">Uncharacterized protein</fullName>
    </submittedName>
</protein>
<accession>A0A6A7VWY4</accession>
<evidence type="ECO:0000313" key="1">
    <source>
        <dbReference type="EMBL" id="MQN11097.1"/>
    </source>
</evidence>
<organism evidence="1 2">
    <name type="scientific">Segatella copri</name>
    <dbReference type="NCBI Taxonomy" id="165179"/>
    <lineage>
        <taxon>Bacteria</taxon>
        <taxon>Pseudomonadati</taxon>
        <taxon>Bacteroidota</taxon>
        <taxon>Bacteroidia</taxon>
        <taxon>Bacteroidales</taxon>
        <taxon>Prevotellaceae</taxon>
        <taxon>Segatella</taxon>
    </lineage>
</organism>
<reference evidence="1 2" key="1">
    <citation type="submission" date="2019-09" db="EMBL/GenBank/DDBJ databases">
        <title>Distinct polysaccharide growth profiles of human intestinal Prevotella copri isolates.</title>
        <authorList>
            <person name="Fehlner-Peach H."/>
            <person name="Magnabosco C."/>
            <person name="Raghavan V."/>
            <person name="Scher J.U."/>
            <person name="Tett A."/>
            <person name="Cox L.M."/>
            <person name="Gottsegen C."/>
            <person name="Watters A."/>
            <person name="Wiltshire- Gordon J.D."/>
            <person name="Segata N."/>
            <person name="Bonneau R."/>
            <person name="Littman D.R."/>
        </authorList>
    </citation>
    <scope>NUCLEOTIDE SEQUENCE [LARGE SCALE GENOMIC DNA]</scope>
    <source>
        <strain evidence="2">iK21513</strain>
    </source>
</reference>
<dbReference type="RefSeq" id="WP_153079944.1">
    <property type="nucleotide sequence ID" value="NZ_VZAU01000108.1"/>
</dbReference>
<proteinExistence type="predicted"/>
<comment type="caution">
    <text evidence="1">The sequence shown here is derived from an EMBL/GenBank/DDBJ whole genome shotgun (WGS) entry which is preliminary data.</text>
</comment>
<gene>
    <name evidence="1" type="ORF">F7D97_14475</name>
</gene>
<dbReference type="EMBL" id="VZCY01000118">
    <property type="protein sequence ID" value="MQN11097.1"/>
    <property type="molecule type" value="Genomic_DNA"/>
</dbReference>
<dbReference type="Proteomes" id="UP000406735">
    <property type="component" value="Unassembled WGS sequence"/>
</dbReference>
<sequence length="83" mass="9301">MKNLVYARFERMTVNEVSELMRIASGKMAIKVASVAPTLFRVSAYGIFDGDAEDWGFESADCGMFQGEEEFEATKKLYETTIA</sequence>
<evidence type="ECO:0000313" key="2">
    <source>
        <dbReference type="Proteomes" id="UP000406735"/>
    </source>
</evidence>
<dbReference type="AlphaFoldDB" id="A0A6A7VWY4"/>